<gene>
    <name evidence="1" type="ORF">EV667_3444</name>
</gene>
<evidence type="ECO:0000313" key="1">
    <source>
        <dbReference type="EMBL" id="TCK23605.1"/>
    </source>
</evidence>
<keyword evidence="2" id="KW-1185">Reference proteome</keyword>
<protein>
    <submittedName>
        <fullName evidence="1">Glycosyltransferase involved in cell wall biosynthesis</fullName>
    </submittedName>
</protein>
<dbReference type="EMBL" id="SMFY01000003">
    <property type="protein sequence ID" value="TCK23605.1"/>
    <property type="molecule type" value="Genomic_DNA"/>
</dbReference>
<reference evidence="1 2" key="1">
    <citation type="submission" date="2019-03" db="EMBL/GenBank/DDBJ databases">
        <title>Genomic Encyclopedia of Type Strains, Phase IV (KMG-IV): sequencing the most valuable type-strain genomes for metagenomic binning, comparative biology and taxonomic classification.</title>
        <authorList>
            <person name="Goeker M."/>
        </authorList>
    </citation>
    <scope>NUCLEOTIDE SEQUENCE [LARGE SCALE GENOMIC DNA]</scope>
    <source>
        <strain evidence="1 2">DSM 101</strain>
    </source>
</reference>
<proteinExistence type="predicted"/>
<keyword evidence="1" id="KW-0808">Transferase</keyword>
<dbReference type="SUPFAM" id="SSF53756">
    <property type="entry name" value="UDP-Glycosyltransferase/glycogen phosphorylase"/>
    <property type="match status" value="1"/>
</dbReference>
<dbReference type="Proteomes" id="UP000295030">
    <property type="component" value="Unassembled WGS sequence"/>
</dbReference>
<dbReference type="AlphaFoldDB" id="A0A4R1HS08"/>
<name>A0A4R1HS08_ANCAQ</name>
<accession>A0A4R1HS08</accession>
<dbReference type="Gene3D" id="3.40.50.2000">
    <property type="entry name" value="Glycogen Phosphorylase B"/>
    <property type="match status" value="1"/>
</dbReference>
<dbReference type="PANTHER" id="PTHR46656:SF3">
    <property type="entry name" value="PUTATIVE-RELATED"/>
    <property type="match status" value="1"/>
</dbReference>
<dbReference type="GO" id="GO:0016740">
    <property type="term" value="F:transferase activity"/>
    <property type="evidence" value="ECO:0007669"/>
    <property type="project" value="UniProtKB-KW"/>
</dbReference>
<comment type="caution">
    <text evidence="1">The sequence shown here is derived from an EMBL/GenBank/DDBJ whole genome shotgun (WGS) entry which is preliminary data.</text>
</comment>
<sequence length="423" mass="46219">MRAGRVPRADAPHHGRAGVKTCERTLSDPDRRGSMAKRSLIGLMRRVLRVPANCPPRVVTPCWLHGGRLPFGLDVVGYLRAEIGLGEAARLIVRAVDAAGLPTSPVDIRLPGRCSDRSLDARIGQPTRHAATLTVSSVLYLPDMAKRLCRGRTNIHYTSWELRKTPEDLRPAFDRFDAYWAPSVFVRDVLVASQKRPVHLVPQPLALPDAPPAPPDFRGPLRILTFFDYESVVARKNPQAAIEAFRLAFPVGREDARLLVKARGMSGPQARADLARLAAQDPRITVIDSTVSREEMAALMQACDVFLSLHRAEGFGLGGAEALARGKAVVTTDFGGTRDFITPETGYPVDYRTVPVPPGAYPAADGNHWAEPSVAHAAQMLRHIHDDPAAAARRALAGYRLLQRNHSFAAVGARIAELMEPLR</sequence>
<dbReference type="Pfam" id="PF20706">
    <property type="entry name" value="GT4-conflict"/>
    <property type="match status" value="1"/>
</dbReference>
<evidence type="ECO:0000313" key="2">
    <source>
        <dbReference type="Proteomes" id="UP000295030"/>
    </source>
</evidence>
<organism evidence="1 2">
    <name type="scientific">Ancylobacter aquaticus</name>
    <dbReference type="NCBI Taxonomy" id="100"/>
    <lineage>
        <taxon>Bacteria</taxon>
        <taxon>Pseudomonadati</taxon>
        <taxon>Pseudomonadota</taxon>
        <taxon>Alphaproteobacteria</taxon>
        <taxon>Hyphomicrobiales</taxon>
        <taxon>Xanthobacteraceae</taxon>
        <taxon>Ancylobacter</taxon>
    </lineage>
</organism>
<dbReference type="PANTHER" id="PTHR46656">
    <property type="entry name" value="PUTATIVE-RELATED"/>
    <property type="match status" value="1"/>
</dbReference>